<dbReference type="OrthoDB" id="10382408at2759"/>
<evidence type="ECO:0000313" key="3">
    <source>
        <dbReference type="Proteomes" id="UP000283509"/>
    </source>
</evidence>
<accession>A0A3R7MB59</accession>
<feature type="region of interest" description="Disordered" evidence="1">
    <location>
        <begin position="1"/>
        <end position="51"/>
    </location>
</feature>
<dbReference type="Proteomes" id="UP000283509">
    <property type="component" value="Unassembled WGS sequence"/>
</dbReference>
<dbReference type="AlphaFoldDB" id="A0A3R7MB59"/>
<dbReference type="EMBL" id="QCYY01001453">
    <property type="protein sequence ID" value="ROT77975.1"/>
    <property type="molecule type" value="Genomic_DNA"/>
</dbReference>
<reference evidence="2 3" key="1">
    <citation type="submission" date="2018-04" db="EMBL/GenBank/DDBJ databases">
        <authorList>
            <person name="Zhang X."/>
            <person name="Yuan J."/>
            <person name="Li F."/>
            <person name="Xiang J."/>
        </authorList>
    </citation>
    <scope>NUCLEOTIDE SEQUENCE [LARGE SCALE GENOMIC DNA]</scope>
    <source>
        <tissue evidence="2">Muscle</tissue>
    </source>
</reference>
<sequence>MSHLPNSSDRNCSSQNASPLAPRSVLVERVSAPSVPEQGPRAMEPSHNGFVNNLSARTSRVLPEAHVYTPTACDSTALDLDLGSNFVWADDDLVNEDFDALLDAALHLPPQ</sequence>
<evidence type="ECO:0000313" key="2">
    <source>
        <dbReference type="EMBL" id="ROT77975.1"/>
    </source>
</evidence>
<reference evidence="2 3" key="2">
    <citation type="submission" date="2019-01" db="EMBL/GenBank/DDBJ databases">
        <title>The decoding of complex shrimp genome reveals the adaptation for benthos swimmer, frequently molting mechanism and breeding impact on genome.</title>
        <authorList>
            <person name="Sun Y."/>
            <person name="Gao Y."/>
            <person name="Yu Y."/>
        </authorList>
    </citation>
    <scope>NUCLEOTIDE SEQUENCE [LARGE SCALE GENOMIC DNA]</scope>
    <source>
        <tissue evidence="2">Muscle</tissue>
    </source>
</reference>
<feature type="compositionally biased region" description="Polar residues" evidence="1">
    <location>
        <begin position="1"/>
        <end position="18"/>
    </location>
</feature>
<gene>
    <name evidence="2" type="ORF">C7M84_003349</name>
</gene>
<organism evidence="2 3">
    <name type="scientific">Penaeus vannamei</name>
    <name type="common">Whiteleg shrimp</name>
    <name type="synonym">Litopenaeus vannamei</name>
    <dbReference type="NCBI Taxonomy" id="6689"/>
    <lineage>
        <taxon>Eukaryota</taxon>
        <taxon>Metazoa</taxon>
        <taxon>Ecdysozoa</taxon>
        <taxon>Arthropoda</taxon>
        <taxon>Crustacea</taxon>
        <taxon>Multicrustacea</taxon>
        <taxon>Malacostraca</taxon>
        <taxon>Eumalacostraca</taxon>
        <taxon>Eucarida</taxon>
        <taxon>Decapoda</taxon>
        <taxon>Dendrobranchiata</taxon>
        <taxon>Penaeoidea</taxon>
        <taxon>Penaeidae</taxon>
        <taxon>Penaeus</taxon>
    </lineage>
</organism>
<evidence type="ECO:0000256" key="1">
    <source>
        <dbReference type="SAM" id="MobiDB-lite"/>
    </source>
</evidence>
<protein>
    <submittedName>
        <fullName evidence="2">Uncharacterized protein</fullName>
    </submittedName>
</protein>
<proteinExistence type="predicted"/>
<comment type="caution">
    <text evidence="2">The sequence shown here is derived from an EMBL/GenBank/DDBJ whole genome shotgun (WGS) entry which is preliminary data.</text>
</comment>
<keyword evidence="3" id="KW-1185">Reference proteome</keyword>
<name>A0A3R7MB59_PENVA</name>